<organism evidence="1 2">
    <name type="scientific">Parelaphostrongylus tenuis</name>
    <name type="common">Meningeal worm</name>
    <dbReference type="NCBI Taxonomy" id="148309"/>
    <lineage>
        <taxon>Eukaryota</taxon>
        <taxon>Metazoa</taxon>
        <taxon>Ecdysozoa</taxon>
        <taxon>Nematoda</taxon>
        <taxon>Chromadorea</taxon>
        <taxon>Rhabditida</taxon>
        <taxon>Rhabditina</taxon>
        <taxon>Rhabditomorpha</taxon>
        <taxon>Strongyloidea</taxon>
        <taxon>Metastrongylidae</taxon>
        <taxon>Parelaphostrongylus</taxon>
    </lineage>
</organism>
<protein>
    <submittedName>
        <fullName evidence="1">Uncharacterized protein</fullName>
    </submittedName>
</protein>
<reference evidence="1" key="1">
    <citation type="submission" date="2021-06" db="EMBL/GenBank/DDBJ databases">
        <title>Parelaphostrongylus tenuis whole genome reference sequence.</title>
        <authorList>
            <person name="Garwood T.J."/>
            <person name="Larsen P.A."/>
            <person name="Fountain-Jones N.M."/>
            <person name="Garbe J.R."/>
            <person name="Macchietto M.G."/>
            <person name="Kania S.A."/>
            <person name="Gerhold R.W."/>
            <person name="Richards J.E."/>
            <person name="Wolf T.M."/>
        </authorList>
    </citation>
    <scope>NUCLEOTIDE SEQUENCE</scope>
    <source>
        <strain evidence="1">MNPRO001-30</strain>
        <tissue evidence="1">Meninges</tissue>
    </source>
</reference>
<proteinExistence type="predicted"/>
<name>A0AAD5QV66_PARTN</name>
<comment type="caution">
    <text evidence="1">The sequence shown here is derived from an EMBL/GenBank/DDBJ whole genome shotgun (WGS) entry which is preliminary data.</text>
</comment>
<gene>
    <name evidence="1" type="ORF">KIN20_022140</name>
</gene>
<keyword evidence="2" id="KW-1185">Reference proteome</keyword>
<evidence type="ECO:0000313" key="1">
    <source>
        <dbReference type="EMBL" id="KAJ1362547.1"/>
    </source>
</evidence>
<sequence length="169" mass="19051">MINTYDNHLHRCGCSSGVRWAFIATSGDGFDEGPARSMKAPLRQQLVHQCSPRGKTVVEKYIPGYLTKACKKSRNGMPKEFMKKKLRKGQWRAVQNRNGVMVVDGLTREVQMLSTASGSDLNSGTKTFRVAECYNKIVRFFDPTDHMAAYSPFFRQTKNGMCILLFLAS</sequence>
<dbReference type="EMBL" id="JAHQIW010004478">
    <property type="protein sequence ID" value="KAJ1362547.1"/>
    <property type="molecule type" value="Genomic_DNA"/>
</dbReference>
<dbReference type="Proteomes" id="UP001196413">
    <property type="component" value="Unassembled WGS sequence"/>
</dbReference>
<accession>A0AAD5QV66</accession>
<dbReference type="AlphaFoldDB" id="A0AAD5QV66"/>
<evidence type="ECO:0000313" key="2">
    <source>
        <dbReference type="Proteomes" id="UP001196413"/>
    </source>
</evidence>